<reference evidence="2 3" key="1">
    <citation type="journal article" date="2024" name="IMA Fungus">
        <title>IMA Genome - F19 : A genome assembly and annotation guide to empower mycologists, including annotated draft genome sequences of Ceratocystis pirilliformis, Diaporthe australafricana, Fusarium ophioides, Paecilomyces lecythidis, and Sporothrix stenoceras.</title>
        <authorList>
            <person name="Aylward J."/>
            <person name="Wilson A.M."/>
            <person name="Visagie C.M."/>
            <person name="Spraker J."/>
            <person name="Barnes I."/>
            <person name="Buitendag C."/>
            <person name="Ceriani C."/>
            <person name="Del Mar Angel L."/>
            <person name="du Plessis D."/>
            <person name="Fuchs T."/>
            <person name="Gasser K."/>
            <person name="Kramer D."/>
            <person name="Li W."/>
            <person name="Munsamy K."/>
            <person name="Piso A."/>
            <person name="Price J.L."/>
            <person name="Sonnekus B."/>
            <person name="Thomas C."/>
            <person name="van der Nest A."/>
            <person name="van Dijk A."/>
            <person name="van Heerden A."/>
            <person name="van Vuuren N."/>
            <person name="Yilmaz N."/>
            <person name="Duong T.A."/>
            <person name="van der Merwe N.A."/>
            <person name="Wingfield M.J."/>
            <person name="Wingfield B.D."/>
        </authorList>
    </citation>
    <scope>NUCLEOTIDE SEQUENCE [LARGE SCALE GENOMIC DNA]</scope>
    <source>
        <strain evidence="2 3">CMW 12675</strain>
    </source>
</reference>
<sequence length="208" mass="22403">MGIIYNNTGSPGSNALTASGANQNANSPEFNRDDHLPEVVIETHDNQQSQNPQYLQHPHPISPNSTGGLSSLLSGPAWASETNTSISGGAQFTNSSTVSYDSEVKTDSGKASYGLESHATSSAALPAPMSPQTTISDDHPVPYPPNAQHASAPYPGSYTQEYAENQPQTSTYRPDSTAQLPPRLRQRQFQIPQLHQVLTKCPLRMDCR</sequence>
<proteinExistence type="predicted"/>
<evidence type="ECO:0000313" key="3">
    <source>
        <dbReference type="Proteomes" id="UP001583280"/>
    </source>
</evidence>
<feature type="compositionally biased region" description="Polar residues" evidence="1">
    <location>
        <begin position="157"/>
        <end position="178"/>
    </location>
</feature>
<keyword evidence="3" id="KW-1185">Reference proteome</keyword>
<feature type="compositionally biased region" description="Polar residues" evidence="1">
    <location>
        <begin position="1"/>
        <end position="29"/>
    </location>
</feature>
<accession>A0ABR3YN40</accession>
<feature type="region of interest" description="Disordered" evidence="1">
    <location>
        <begin position="1"/>
        <end position="184"/>
    </location>
</feature>
<organism evidence="2 3">
    <name type="scientific">Ceratocystis pirilliformis</name>
    <dbReference type="NCBI Taxonomy" id="259994"/>
    <lineage>
        <taxon>Eukaryota</taxon>
        <taxon>Fungi</taxon>
        <taxon>Dikarya</taxon>
        <taxon>Ascomycota</taxon>
        <taxon>Pezizomycotina</taxon>
        <taxon>Sordariomycetes</taxon>
        <taxon>Hypocreomycetidae</taxon>
        <taxon>Microascales</taxon>
        <taxon>Ceratocystidaceae</taxon>
        <taxon>Ceratocystis</taxon>
    </lineage>
</organism>
<evidence type="ECO:0000313" key="2">
    <source>
        <dbReference type="EMBL" id="KAL1889780.1"/>
    </source>
</evidence>
<dbReference type="Proteomes" id="UP001583280">
    <property type="component" value="Unassembled WGS sequence"/>
</dbReference>
<feature type="compositionally biased region" description="Polar residues" evidence="1">
    <location>
        <begin position="80"/>
        <end position="100"/>
    </location>
</feature>
<evidence type="ECO:0000256" key="1">
    <source>
        <dbReference type="SAM" id="MobiDB-lite"/>
    </source>
</evidence>
<protein>
    <submittedName>
        <fullName evidence="2">Uncharacterized protein</fullName>
    </submittedName>
</protein>
<comment type="caution">
    <text evidence="2">The sequence shown here is derived from an EMBL/GenBank/DDBJ whole genome shotgun (WGS) entry which is preliminary data.</text>
</comment>
<feature type="compositionally biased region" description="Basic and acidic residues" evidence="1">
    <location>
        <begin position="30"/>
        <end position="45"/>
    </location>
</feature>
<name>A0ABR3YN40_9PEZI</name>
<gene>
    <name evidence="2" type="ORF">Cpir12675_005645</name>
</gene>
<dbReference type="EMBL" id="JAWDJO010000204">
    <property type="protein sequence ID" value="KAL1889780.1"/>
    <property type="molecule type" value="Genomic_DNA"/>
</dbReference>